<protein>
    <submittedName>
        <fullName evidence="1">Uncharacterized protein</fullName>
    </submittedName>
</protein>
<keyword evidence="2" id="KW-1185">Reference proteome</keyword>
<accession>A0ABW0ME21</accession>
<sequence length="107" mass="11694">MFIDLGKGRYVLDTAKDPYALAAMESYADVWAAHNPALASRLRRQLGAADNSLRCMPTMWRMFHSAQQAIRGSEAYDAVAWGKVEAALLASGLGTRYLPAKDSADET</sequence>
<comment type="caution">
    <text evidence="1">The sequence shown here is derived from an EMBL/GenBank/DDBJ whole genome shotgun (WGS) entry which is preliminary data.</text>
</comment>
<dbReference type="EMBL" id="JBHSMT010000028">
    <property type="protein sequence ID" value="MFC5475706.1"/>
    <property type="molecule type" value="Genomic_DNA"/>
</dbReference>
<reference evidence="2" key="1">
    <citation type="journal article" date="2019" name="Int. J. Syst. Evol. Microbiol.">
        <title>The Global Catalogue of Microorganisms (GCM) 10K type strain sequencing project: providing services to taxonomists for standard genome sequencing and annotation.</title>
        <authorList>
            <consortium name="The Broad Institute Genomics Platform"/>
            <consortium name="The Broad Institute Genome Sequencing Center for Infectious Disease"/>
            <person name="Wu L."/>
            <person name="Ma J."/>
        </authorList>
    </citation>
    <scope>NUCLEOTIDE SEQUENCE [LARGE SCALE GENOMIC DNA]</scope>
    <source>
        <strain evidence="2">JCM 17066</strain>
    </source>
</reference>
<proteinExistence type="predicted"/>
<dbReference type="RefSeq" id="WP_378999247.1">
    <property type="nucleotide sequence ID" value="NZ_JBHSMT010000028.1"/>
</dbReference>
<evidence type="ECO:0000313" key="2">
    <source>
        <dbReference type="Proteomes" id="UP001596045"/>
    </source>
</evidence>
<gene>
    <name evidence="1" type="ORF">ACFPM8_17220</name>
</gene>
<organism evidence="1 2">
    <name type="scientific">Paraherbaspirillum soli</name>
    <dbReference type="NCBI Taxonomy" id="631222"/>
    <lineage>
        <taxon>Bacteria</taxon>
        <taxon>Pseudomonadati</taxon>
        <taxon>Pseudomonadota</taxon>
        <taxon>Betaproteobacteria</taxon>
        <taxon>Burkholderiales</taxon>
        <taxon>Oxalobacteraceae</taxon>
        <taxon>Paraherbaspirillum</taxon>
    </lineage>
</organism>
<name>A0ABW0ME21_9BURK</name>
<evidence type="ECO:0000313" key="1">
    <source>
        <dbReference type="EMBL" id="MFC5475706.1"/>
    </source>
</evidence>
<dbReference type="Proteomes" id="UP001596045">
    <property type="component" value="Unassembled WGS sequence"/>
</dbReference>